<dbReference type="InterPro" id="IPR036388">
    <property type="entry name" value="WH-like_DNA-bd_sf"/>
</dbReference>
<dbReference type="Gene3D" id="1.10.10.10">
    <property type="entry name" value="Winged helix-like DNA-binding domain superfamily/Winged helix DNA-binding domain"/>
    <property type="match status" value="1"/>
</dbReference>
<dbReference type="SMART" id="SM00419">
    <property type="entry name" value="HTH_CRP"/>
    <property type="match status" value="1"/>
</dbReference>
<keyword evidence="2" id="KW-0238">DNA-binding</keyword>
<keyword evidence="1" id="KW-0805">Transcription regulation</keyword>
<dbReference type="GO" id="GO:0003677">
    <property type="term" value="F:DNA binding"/>
    <property type="evidence" value="ECO:0007669"/>
    <property type="project" value="UniProtKB-KW"/>
</dbReference>
<dbReference type="GO" id="GO:0003700">
    <property type="term" value="F:DNA-binding transcription factor activity"/>
    <property type="evidence" value="ECO:0007669"/>
    <property type="project" value="TreeGrafter"/>
</dbReference>
<evidence type="ECO:0000313" key="6">
    <source>
        <dbReference type="EMBL" id="OSQ37347.1"/>
    </source>
</evidence>
<feature type="domain" description="Cyclic nucleotide-binding" evidence="4">
    <location>
        <begin position="19"/>
        <end position="122"/>
    </location>
</feature>
<dbReference type="Pfam" id="PF00027">
    <property type="entry name" value="cNMP_binding"/>
    <property type="match status" value="1"/>
</dbReference>
<dbReference type="RefSeq" id="WP_158091239.1">
    <property type="nucleotide sequence ID" value="NZ_JFKA01000006.1"/>
</dbReference>
<dbReference type="InterPro" id="IPR036390">
    <property type="entry name" value="WH_DNA-bd_sf"/>
</dbReference>
<keyword evidence="7" id="KW-1185">Reference proteome</keyword>
<evidence type="ECO:0000256" key="2">
    <source>
        <dbReference type="ARBA" id="ARBA00023125"/>
    </source>
</evidence>
<dbReference type="PROSITE" id="PS51063">
    <property type="entry name" value="HTH_CRP_2"/>
    <property type="match status" value="1"/>
</dbReference>
<organism evidence="6 7">
    <name type="scientific">Thalassospira mesophila</name>
    <dbReference type="NCBI Taxonomy" id="1293891"/>
    <lineage>
        <taxon>Bacteria</taxon>
        <taxon>Pseudomonadati</taxon>
        <taxon>Pseudomonadota</taxon>
        <taxon>Alphaproteobacteria</taxon>
        <taxon>Rhodospirillales</taxon>
        <taxon>Thalassospiraceae</taxon>
        <taxon>Thalassospira</taxon>
    </lineage>
</organism>
<dbReference type="Proteomes" id="UP000193391">
    <property type="component" value="Unassembled WGS sequence"/>
</dbReference>
<gene>
    <name evidence="6" type="ORF">TMES_14050</name>
</gene>
<dbReference type="AlphaFoldDB" id="A0A1Y2L0P1"/>
<dbReference type="InterPro" id="IPR000595">
    <property type="entry name" value="cNMP-bd_dom"/>
</dbReference>
<evidence type="ECO:0000259" key="5">
    <source>
        <dbReference type="PROSITE" id="PS51063"/>
    </source>
</evidence>
<keyword evidence="3" id="KW-0804">Transcription</keyword>
<dbReference type="Pfam" id="PF13545">
    <property type="entry name" value="HTH_Crp_2"/>
    <property type="match status" value="1"/>
</dbReference>
<dbReference type="OrthoDB" id="190787at2"/>
<dbReference type="CDD" id="cd00038">
    <property type="entry name" value="CAP_ED"/>
    <property type="match status" value="1"/>
</dbReference>
<comment type="caution">
    <text evidence="6">The sequence shown here is derived from an EMBL/GenBank/DDBJ whole genome shotgun (WGS) entry which is preliminary data.</text>
</comment>
<dbReference type="SUPFAM" id="SSF51206">
    <property type="entry name" value="cAMP-binding domain-like"/>
    <property type="match status" value="1"/>
</dbReference>
<sequence length="234" mass="26172">MRSRPLSETERDLVATAPLFSALGEERFRDLVGKCRVECHAVGEYLFQAGDIADHLYFLLFGQLRLVRISAQGEETVMHFLTRACAFAEAISLAGRAYPVNCEVMEECEIVVVPRDACVALLRSTPRVATDVLVSLIEWERFLLDEVYQLRHTKPLQRIASFLIDFEDRSGEQSVGVNAVAYPEKRQIASRIGVTPETFSRSLRKLEAAGAIAKGPHLKILDRHILEQSAQMAG</sequence>
<dbReference type="Gene3D" id="2.60.120.10">
    <property type="entry name" value="Jelly Rolls"/>
    <property type="match status" value="1"/>
</dbReference>
<dbReference type="InterPro" id="IPR050397">
    <property type="entry name" value="Env_Response_Regulators"/>
</dbReference>
<dbReference type="GO" id="GO:0005829">
    <property type="term" value="C:cytosol"/>
    <property type="evidence" value="ECO:0007669"/>
    <property type="project" value="TreeGrafter"/>
</dbReference>
<dbReference type="STRING" id="1293891.TMES_14050"/>
<dbReference type="EMBL" id="JFKA01000006">
    <property type="protein sequence ID" value="OSQ37347.1"/>
    <property type="molecule type" value="Genomic_DNA"/>
</dbReference>
<dbReference type="PANTHER" id="PTHR24567:SF26">
    <property type="entry name" value="REGULATORY PROTEIN YEIL"/>
    <property type="match status" value="1"/>
</dbReference>
<dbReference type="InterPro" id="IPR014710">
    <property type="entry name" value="RmlC-like_jellyroll"/>
</dbReference>
<accession>A0A1Y2L0P1</accession>
<dbReference type="SUPFAM" id="SSF46785">
    <property type="entry name" value="Winged helix' DNA-binding domain"/>
    <property type="match status" value="1"/>
</dbReference>
<evidence type="ECO:0000256" key="3">
    <source>
        <dbReference type="ARBA" id="ARBA00023163"/>
    </source>
</evidence>
<dbReference type="SMART" id="SM00100">
    <property type="entry name" value="cNMP"/>
    <property type="match status" value="1"/>
</dbReference>
<evidence type="ECO:0000313" key="7">
    <source>
        <dbReference type="Proteomes" id="UP000193391"/>
    </source>
</evidence>
<feature type="domain" description="HTH crp-type" evidence="5">
    <location>
        <begin position="153"/>
        <end position="224"/>
    </location>
</feature>
<evidence type="ECO:0008006" key="8">
    <source>
        <dbReference type="Google" id="ProtNLM"/>
    </source>
</evidence>
<evidence type="ECO:0000256" key="1">
    <source>
        <dbReference type="ARBA" id="ARBA00023015"/>
    </source>
</evidence>
<dbReference type="InterPro" id="IPR012318">
    <property type="entry name" value="HTH_CRP"/>
</dbReference>
<name>A0A1Y2L0P1_9PROT</name>
<dbReference type="InterPro" id="IPR018490">
    <property type="entry name" value="cNMP-bd_dom_sf"/>
</dbReference>
<dbReference type="PANTHER" id="PTHR24567">
    <property type="entry name" value="CRP FAMILY TRANSCRIPTIONAL REGULATORY PROTEIN"/>
    <property type="match status" value="1"/>
</dbReference>
<proteinExistence type="predicted"/>
<dbReference type="PROSITE" id="PS50042">
    <property type="entry name" value="CNMP_BINDING_3"/>
    <property type="match status" value="1"/>
</dbReference>
<reference evidence="6 7" key="1">
    <citation type="submission" date="2014-03" db="EMBL/GenBank/DDBJ databases">
        <title>The draft genome sequence of Thalassospira mesophila JCM 18969.</title>
        <authorList>
            <person name="Lai Q."/>
            <person name="Shao Z."/>
        </authorList>
    </citation>
    <scope>NUCLEOTIDE SEQUENCE [LARGE SCALE GENOMIC DNA]</scope>
    <source>
        <strain evidence="6 7">JCM 18969</strain>
    </source>
</reference>
<evidence type="ECO:0000259" key="4">
    <source>
        <dbReference type="PROSITE" id="PS50042"/>
    </source>
</evidence>
<protein>
    <recommendedName>
        <fullName evidence="8">Crp/Fnr family transcriptional regulator</fullName>
    </recommendedName>
</protein>